<comment type="caution">
    <text evidence="25">The sequence shown here is derived from an EMBL/GenBank/DDBJ whole genome shotgun (WGS) entry which is preliminary data.</text>
</comment>
<comment type="subcellular location">
    <subcellularLocation>
        <location evidence="1">Membrane</location>
        <topology evidence="1">Multi-pass membrane protein</topology>
    </subcellularLocation>
</comment>
<comment type="subunit">
    <text evidence="21">Homodimer. Interacts with lysosomal protein GLMP (via lumenal domain); the interaction starts while both proteins are still in the endoplasmic reticulum and is required for stabilization of MFSD1 in lysosomes but has no direct effect on its targeting to lysosomes or transporter activity.</text>
</comment>
<evidence type="ECO:0000256" key="5">
    <source>
        <dbReference type="ARBA" id="ARBA00044876"/>
    </source>
</evidence>
<evidence type="ECO:0000256" key="1">
    <source>
        <dbReference type="ARBA" id="ARBA00004141"/>
    </source>
</evidence>
<comment type="catalytic activity">
    <reaction evidence="17">
        <text>L-lysyl-glycine(out) = L-lysyl-glycine(in)</text>
        <dbReference type="Rhea" id="RHEA:79407"/>
        <dbReference type="ChEBI" id="CHEBI:191202"/>
    </reaction>
</comment>
<dbReference type="InterPro" id="IPR020846">
    <property type="entry name" value="MFS_dom"/>
</dbReference>
<evidence type="ECO:0000256" key="15">
    <source>
        <dbReference type="ARBA" id="ARBA00044912"/>
    </source>
</evidence>
<dbReference type="SUPFAM" id="SSF103473">
    <property type="entry name" value="MFS general substrate transporter"/>
    <property type="match status" value="1"/>
</dbReference>
<feature type="domain" description="Major facilitator superfamily (MFS) profile" evidence="24">
    <location>
        <begin position="1"/>
        <end position="418"/>
    </location>
</feature>
<evidence type="ECO:0000256" key="7">
    <source>
        <dbReference type="ARBA" id="ARBA00044881"/>
    </source>
</evidence>
<evidence type="ECO:0000256" key="3">
    <source>
        <dbReference type="ARBA" id="ARBA00022989"/>
    </source>
</evidence>
<keyword evidence="4 23" id="KW-0472">Membrane</keyword>
<comment type="catalytic activity">
    <reaction evidence="6">
        <text>L-histidyl-glycine(out) = L-histidyl-glycine(in)</text>
        <dbReference type="Rhea" id="RHEA:79395"/>
        <dbReference type="ChEBI" id="CHEBI:229957"/>
    </reaction>
</comment>
<comment type="catalytic activity">
    <reaction evidence="15">
        <text>L-histidyl-L-alpha-amino acid(out) = L-histidyl-L-alpha-amino acid(in)</text>
        <dbReference type="Rhea" id="RHEA:79379"/>
        <dbReference type="ChEBI" id="CHEBI:229964"/>
    </reaction>
</comment>
<feature type="transmembrane region" description="Helical" evidence="23">
    <location>
        <begin position="294"/>
        <end position="313"/>
    </location>
</feature>
<feature type="transmembrane region" description="Helical" evidence="23">
    <location>
        <begin position="142"/>
        <end position="163"/>
    </location>
</feature>
<proteinExistence type="predicted"/>
<comment type="function">
    <text evidence="20">Lysosomal dipeptide uniporter that selectively exports lysine, arginine or histidine-containing dipeptides with a net positive charge from the lysosome lumen into the cytosol. Could play a role in a specific type of protein O-glycosylation indirectly regulating macrophages migration and tissue invasion. Also essential for liver homeostasis.</text>
</comment>
<evidence type="ECO:0000256" key="11">
    <source>
        <dbReference type="ARBA" id="ARBA00044898"/>
    </source>
</evidence>
<evidence type="ECO:0000256" key="13">
    <source>
        <dbReference type="ARBA" id="ARBA00044900"/>
    </source>
</evidence>
<dbReference type="Gene3D" id="1.20.1250.20">
    <property type="entry name" value="MFS general substrate transporter like domains"/>
    <property type="match status" value="2"/>
</dbReference>
<comment type="catalytic activity">
    <reaction evidence="14">
        <text>L-arginyl-glycine(out) = L-arginyl-glycine(in)</text>
        <dbReference type="Rhea" id="RHEA:79391"/>
        <dbReference type="ChEBI" id="CHEBI:229955"/>
    </reaction>
</comment>
<feature type="transmembrane region" description="Helical" evidence="23">
    <location>
        <begin position="228"/>
        <end position="247"/>
    </location>
</feature>
<comment type="catalytic activity">
    <reaction evidence="12">
        <text>L-arginyl-L-alpha-amino acid(out) = L-arginyl-L-alpha-amino acid(in)</text>
        <dbReference type="Rhea" id="RHEA:79371"/>
        <dbReference type="ChEBI" id="CHEBI:84315"/>
    </reaction>
</comment>
<evidence type="ECO:0000256" key="10">
    <source>
        <dbReference type="ARBA" id="ARBA00044893"/>
    </source>
</evidence>
<dbReference type="Proteomes" id="UP001209878">
    <property type="component" value="Unassembled WGS sequence"/>
</dbReference>
<comment type="catalytic activity">
    <reaction evidence="11">
        <text>L-aspartyl-L-lysine(out) = L-aspartyl-L-lysine(in)</text>
        <dbReference type="Rhea" id="RHEA:79411"/>
        <dbReference type="ChEBI" id="CHEBI:229953"/>
    </reaction>
</comment>
<comment type="catalytic activity">
    <reaction evidence="13">
        <text>L-lysyl-L-lysine(out) = L-lysyl-L-lysine(in)</text>
        <dbReference type="Rhea" id="RHEA:79403"/>
        <dbReference type="ChEBI" id="CHEBI:229956"/>
    </reaction>
</comment>
<evidence type="ECO:0000256" key="23">
    <source>
        <dbReference type="SAM" id="Phobius"/>
    </source>
</evidence>
<dbReference type="GO" id="GO:0016020">
    <property type="term" value="C:membrane"/>
    <property type="evidence" value="ECO:0007669"/>
    <property type="project" value="UniProtKB-SubCell"/>
</dbReference>
<feature type="transmembrane region" description="Helical" evidence="23">
    <location>
        <begin position="79"/>
        <end position="101"/>
    </location>
</feature>
<dbReference type="InterPro" id="IPR036259">
    <property type="entry name" value="MFS_trans_sf"/>
</dbReference>
<keyword evidence="2 23" id="KW-0812">Transmembrane</keyword>
<sequence>MLTFGSYFCFDMPSVLQDKFQGNPCNMTNNMTDINSTCCNDCLGLAPDEYNLLYAIYAWTNAVIVIAAGFLIDKLGNRIGVFLFSGLCVLGSCSFAAGAFLKGTSAMLPIMLLGRLLFGAGNGSLTIVQNRITAFWFKDKELAMAFGITLAFSRLGSVLNFLLTANFADAYGLTWTLWGGSVLCGVGFMSAIVVSFLDIYGVKQLGQDANLKLSSKNVKVGDIKRFSLQYWLLALTIMFFYNGIFPFVADASKFIQDKYGYKQTSAYMAGAVYDVSMVLSPFLGGVIDVFGRRGILAISCAVLTIPVFGLLGFTEVHPLVSTLWLGITYSVAAASLWPSIPLVVSQATIGTAMGLTTSIQMVGIGLSNIVVGQILGNTEKIPRLDTLLRWKYVMIFLLANVLACVVTAFFLNMVDRRRGGVLNASRKEKLASQQVATPVSLPDGRLDAANDEATETDPLLPNSRQPSLN</sequence>
<evidence type="ECO:0000256" key="19">
    <source>
        <dbReference type="ARBA" id="ARBA00045018"/>
    </source>
</evidence>
<dbReference type="PANTHER" id="PTHR23512">
    <property type="entry name" value="MAJOR FACILITATOR SUPERFAMILY DOMAIN-CONTAINING PROTEIN 1"/>
    <property type="match status" value="1"/>
</dbReference>
<accession>A0AAD9PB77</accession>
<evidence type="ECO:0000256" key="2">
    <source>
        <dbReference type="ARBA" id="ARBA00022692"/>
    </source>
</evidence>
<feature type="transmembrane region" description="Helical" evidence="23">
    <location>
        <begin position="319"/>
        <end position="337"/>
    </location>
</feature>
<evidence type="ECO:0000256" key="8">
    <source>
        <dbReference type="ARBA" id="ARBA00044884"/>
    </source>
</evidence>
<evidence type="ECO:0000256" key="14">
    <source>
        <dbReference type="ARBA" id="ARBA00044903"/>
    </source>
</evidence>
<organism evidence="25 26">
    <name type="scientific">Ridgeia piscesae</name>
    <name type="common">Tubeworm</name>
    <dbReference type="NCBI Taxonomy" id="27915"/>
    <lineage>
        <taxon>Eukaryota</taxon>
        <taxon>Metazoa</taxon>
        <taxon>Spiralia</taxon>
        <taxon>Lophotrochozoa</taxon>
        <taxon>Annelida</taxon>
        <taxon>Polychaeta</taxon>
        <taxon>Sedentaria</taxon>
        <taxon>Canalipalpata</taxon>
        <taxon>Sabellida</taxon>
        <taxon>Siboglinidae</taxon>
        <taxon>Ridgeia</taxon>
    </lineage>
</organism>
<dbReference type="Pfam" id="PF07690">
    <property type="entry name" value="MFS_1"/>
    <property type="match status" value="1"/>
</dbReference>
<protein>
    <recommendedName>
        <fullName evidence="18">Lysosomal dipeptide transporter MFSD1</fullName>
    </recommendedName>
    <alternativeName>
        <fullName evidence="19">Major facilitator superfamily domain-containing protein 1</fullName>
    </alternativeName>
</protein>
<evidence type="ECO:0000256" key="22">
    <source>
        <dbReference type="SAM" id="MobiDB-lite"/>
    </source>
</evidence>
<dbReference type="InterPro" id="IPR011701">
    <property type="entry name" value="MFS"/>
</dbReference>
<name>A0AAD9PB77_RIDPI</name>
<dbReference type="PANTHER" id="PTHR23512:SF5">
    <property type="entry name" value="MAJOR FACILITATOR SUPERFAMILY DOMAIN-CONTAINING PROTEIN 1"/>
    <property type="match status" value="1"/>
</dbReference>
<evidence type="ECO:0000256" key="21">
    <source>
        <dbReference type="ARBA" id="ARBA00046376"/>
    </source>
</evidence>
<comment type="catalytic activity">
    <reaction evidence="5">
        <text>L-lysyl-L-alanine(out) = L-lysyl-L-alanine(in)</text>
        <dbReference type="Rhea" id="RHEA:79399"/>
        <dbReference type="ChEBI" id="CHEBI:229954"/>
    </reaction>
</comment>
<feature type="transmembrane region" description="Helical" evidence="23">
    <location>
        <begin position="175"/>
        <end position="197"/>
    </location>
</feature>
<feature type="region of interest" description="Disordered" evidence="22">
    <location>
        <begin position="433"/>
        <end position="469"/>
    </location>
</feature>
<evidence type="ECO:0000256" key="12">
    <source>
        <dbReference type="ARBA" id="ARBA00044899"/>
    </source>
</evidence>
<evidence type="ECO:0000256" key="18">
    <source>
        <dbReference type="ARBA" id="ARBA00044985"/>
    </source>
</evidence>
<gene>
    <name evidence="25" type="ORF">NP493_49g01020</name>
</gene>
<evidence type="ECO:0000256" key="17">
    <source>
        <dbReference type="ARBA" id="ARBA00044924"/>
    </source>
</evidence>
<dbReference type="GO" id="GO:0022857">
    <property type="term" value="F:transmembrane transporter activity"/>
    <property type="evidence" value="ECO:0007669"/>
    <property type="project" value="InterPro"/>
</dbReference>
<evidence type="ECO:0000256" key="20">
    <source>
        <dbReference type="ARBA" id="ARBA00045709"/>
    </source>
</evidence>
<evidence type="ECO:0000256" key="6">
    <source>
        <dbReference type="ARBA" id="ARBA00044878"/>
    </source>
</evidence>
<dbReference type="InterPro" id="IPR052187">
    <property type="entry name" value="MFSD1"/>
</dbReference>
<comment type="catalytic activity">
    <reaction evidence="9">
        <text>L-lysyl-L-alpha-amino acid(out) = L-lysyl-L-alpha-amino acid(in)</text>
        <dbReference type="Rhea" id="RHEA:79387"/>
        <dbReference type="ChEBI" id="CHEBI:229965"/>
    </reaction>
</comment>
<evidence type="ECO:0000256" key="9">
    <source>
        <dbReference type="ARBA" id="ARBA00044891"/>
    </source>
</evidence>
<evidence type="ECO:0000259" key="24">
    <source>
        <dbReference type="PROSITE" id="PS50850"/>
    </source>
</evidence>
<keyword evidence="26" id="KW-1185">Reference proteome</keyword>
<feature type="transmembrane region" description="Helical" evidence="23">
    <location>
        <begin position="349"/>
        <end position="370"/>
    </location>
</feature>
<dbReference type="AlphaFoldDB" id="A0AAD9PB77"/>
<dbReference type="EMBL" id="JAODUO010000052">
    <property type="protein sequence ID" value="KAK2191488.1"/>
    <property type="molecule type" value="Genomic_DNA"/>
</dbReference>
<feature type="transmembrane region" description="Helical" evidence="23">
    <location>
        <begin position="390"/>
        <end position="411"/>
    </location>
</feature>
<keyword evidence="3 23" id="KW-1133">Transmembrane helix</keyword>
<dbReference type="InterPro" id="IPR005829">
    <property type="entry name" value="Sugar_transporter_CS"/>
</dbReference>
<comment type="catalytic activity">
    <reaction evidence="10">
        <text>L-alpha-aminoacyl-L-lysine(out) = L-alpha-aminoacyl-L-lysine(in)</text>
        <dbReference type="Rhea" id="RHEA:79383"/>
        <dbReference type="ChEBI" id="CHEBI:229966"/>
    </reaction>
</comment>
<evidence type="ECO:0000256" key="4">
    <source>
        <dbReference type="ARBA" id="ARBA00023136"/>
    </source>
</evidence>
<feature type="transmembrane region" description="Helical" evidence="23">
    <location>
        <begin position="107"/>
        <end position="130"/>
    </location>
</feature>
<evidence type="ECO:0000313" key="26">
    <source>
        <dbReference type="Proteomes" id="UP001209878"/>
    </source>
</evidence>
<evidence type="ECO:0000313" key="25">
    <source>
        <dbReference type="EMBL" id="KAK2191488.1"/>
    </source>
</evidence>
<feature type="transmembrane region" description="Helical" evidence="23">
    <location>
        <begin position="52"/>
        <end position="72"/>
    </location>
</feature>
<comment type="catalytic activity">
    <reaction evidence="8">
        <text>L-alpha-aminoacyl-L-histidine(out) = L-alpha-aminoacyl-L-histidine(in)</text>
        <dbReference type="Rhea" id="RHEA:79375"/>
        <dbReference type="ChEBI" id="CHEBI:229967"/>
    </reaction>
</comment>
<reference evidence="25" key="1">
    <citation type="journal article" date="2023" name="Mol. Biol. Evol.">
        <title>Third-Generation Sequencing Reveals the Adaptive Role of the Epigenome in Three Deep-Sea Polychaetes.</title>
        <authorList>
            <person name="Perez M."/>
            <person name="Aroh O."/>
            <person name="Sun Y."/>
            <person name="Lan Y."/>
            <person name="Juniper S.K."/>
            <person name="Young C.R."/>
            <person name="Angers B."/>
            <person name="Qian P.Y."/>
        </authorList>
    </citation>
    <scope>NUCLEOTIDE SEQUENCE</scope>
    <source>
        <strain evidence="25">R07B-5</strain>
    </source>
</reference>
<feature type="transmembrane region" description="Helical" evidence="23">
    <location>
        <begin position="267"/>
        <end position="287"/>
    </location>
</feature>
<dbReference type="PROSITE" id="PS50850">
    <property type="entry name" value="MFS"/>
    <property type="match status" value="1"/>
</dbReference>
<evidence type="ECO:0000256" key="16">
    <source>
        <dbReference type="ARBA" id="ARBA00044919"/>
    </source>
</evidence>
<dbReference type="PROSITE" id="PS00216">
    <property type="entry name" value="SUGAR_TRANSPORT_1"/>
    <property type="match status" value="1"/>
</dbReference>
<comment type="catalytic activity">
    <reaction evidence="16">
        <text>L-alanyl-L-lysine(out) = L-alanyl-L-lysine(in)</text>
        <dbReference type="Rhea" id="RHEA:79415"/>
        <dbReference type="ChEBI" id="CHEBI:192470"/>
    </reaction>
</comment>
<comment type="catalytic activity">
    <reaction evidence="7">
        <text>L-alpha-aminoacyl-L-arginine(out) = L-alpha-aminoacyl-L-arginine(in)</text>
        <dbReference type="Rhea" id="RHEA:79367"/>
        <dbReference type="ChEBI" id="CHEBI:229968"/>
    </reaction>
</comment>